<reference evidence="5" key="1">
    <citation type="journal article" date="2019" name="Nat. Commun.">
        <title>Expansion of phycobilisome linker gene families in mesophilic red algae.</title>
        <authorList>
            <person name="Lee J."/>
            <person name="Kim D."/>
            <person name="Bhattacharya D."/>
            <person name="Yoon H.S."/>
        </authorList>
    </citation>
    <scope>NUCLEOTIDE SEQUENCE [LARGE SCALE GENOMIC DNA]</scope>
    <source>
        <strain evidence="5">CCMP 1328</strain>
    </source>
</reference>
<dbReference type="GO" id="GO:0008270">
    <property type="term" value="F:zinc ion binding"/>
    <property type="evidence" value="ECO:0007669"/>
    <property type="project" value="UniProtKB-KW"/>
</dbReference>
<name>A0A5J4Z614_PORPP</name>
<keyword evidence="1" id="KW-0863">Zinc-finger</keyword>
<feature type="domain" description="CCHC-type" evidence="3">
    <location>
        <begin position="260"/>
        <end position="276"/>
    </location>
</feature>
<evidence type="ECO:0000256" key="2">
    <source>
        <dbReference type="SAM" id="MobiDB-lite"/>
    </source>
</evidence>
<feature type="compositionally biased region" description="Basic residues" evidence="2">
    <location>
        <begin position="170"/>
        <end position="179"/>
    </location>
</feature>
<evidence type="ECO:0000313" key="4">
    <source>
        <dbReference type="EMBL" id="KAA8499301.1"/>
    </source>
</evidence>
<gene>
    <name evidence="4" type="ORF">FVE85_6886</name>
</gene>
<organism evidence="4 5">
    <name type="scientific">Porphyridium purpureum</name>
    <name type="common">Red alga</name>
    <name type="synonym">Porphyridium cruentum</name>
    <dbReference type="NCBI Taxonomy" id="35688"/>
    <lineage>
        <taxon>Eukaryota</taxon>
        <taxon>Rhodophyta</taxon>
        <taxon>Bangiophyceae</taxon>
        <taxon>Porphyridiales</taxon>
        <taxon>Porphyridiaceae</taxon>
        <taxon>Porphyridium</taxon>
    </lineage>
</organism>
<dbReference type="AlphaFoldDB" id="A0A5J4Z614"/>
<dbReference type="Proteomes" id="UP000324585">
    <property type="component" value="Unassembled WGS sequence"/>
</dbReference>
<accession>A0A5J4Z614</accession>
<feature type="region of interest" description="Disordered" evidence="2">
    <location>
        <begin position="119"/>
        <end position="146"/>
    </location>
</feature>
<dbReference type="InterPro" id="IPR001878">
    <property type="entry name" value="Znf_CCHC"/>
</dbReference>
<evidence type="ECO:0000313" key="5">
    <source>
        <dbReference type="Proteomes" id="UP000324585"/>
    </source>
</evidence>
<dbReference type="GO" id="GO:0003676">
    <property type="term" value="F:nucleic acid binding"/>
    <property type="evidence" value="ECO:0007669"/>
    <property type="project" value="InterPro"/>
</dbReference>
<dbReference type="EMBL" id="VRMN01000001">
    <property type="protein sequence ID" value="KAA8499301.1"/>
    <property type="molecule type" value="Genomic_DNA"/>
</dbReference>
<protein>
    <recommendedName>
        <fullName evidence="3">CCHC-type domain-containing protein</fullName>
    </recommendedName>
</protein>
<proteinExistence type="predicted"/>
<evidence type="ECO:0000259" key="3">
    <source>
        <dbReference type="PROSITE" id="PS50158"/>
    </source>
</evidence>
<evidence type="ECO:0000256" key="1">
    <source>
        <dbReference type="PROSITE-ProRule" id="PRU00047"/>
    </source>
</evidence>
<dbReference type="PROSITE" id="PS50158">
    <property type="entry name" value="ZF_CCHC"/>
    <property type="match status" value="1"/>
</dbReference>
<keyword evidence="5" id="KW-1185">Reference proteome</keyword>
<comment type="caution">
    <text evidence="4">The sequence shown here is derived from an EMBL/GenBank/DDBJ whole genome shotgun (WGS) entry which is preliminary data.</text>
</comment>
<keyword evidence="1" id="KW-0862">Zinc</keyword>
<keyword evidence="1" id="KW-0479">Metal-binding</keyword>
<sequence>MDAFVGVRTSALAVRRWRGTRAPGQTGWRGQHDRRHVCAQSRARQVSRAALVAVADDAASRVGKREVIQVTEEEKTRVGADAPGVRSAGAVSSARRTIRGRIALLPVGALCPALHAPLAGARDTSRSATRRASHVSTDRGRKPAARGVTVLAATLAQSSISSGVTEQKQRSTRQRHRAAPRAGESRRGGFAGPMRTVAPSSPRKISTAAPSAAASRLKTSRSRNAAAAPSIGASLTDLRSGVSVKQRTRRISSKRAPVARRCSRCGDFGHNSRSCPHEYFQSRLPERSFESQHCAKCNGAGVVACGVCNGTQGLSVKSNPSMGVLASPTVRLMALSHMTYNYLGEGRSEICCCCGGSSLQVCPSCHGLA</sequence>
<feature type="region of interest" description="Disordered" evidence="2">
    <location>
        <begin position="160"/>
        <end position="228"/>
    </location>
</feature>
<dbReference type="OrthoDB" id="7185at2759"/>